<feature type="transmembrane region" description="Helical" evidence="4">
    <location>
        <begin position="588"/>
        <end position="608"/>
    </location>
</feature>
<dbReference type="EMBL" id="BMAT01004468">
    <property type="protein sequence ID" value="GFR73944.1"/>
    <property type="molecule type" value="Genomic_DNA"/>
</dbReference>
<evidence type="ECO:0000256" key="4">
    <source>
        <dbReference type="SAM" id="Phobius"/>
    </source>
</evidence>
<name>A0AAV4FLY6_9GAST</name>
<feature type="compositionally biased region" description="Basic residues" evidence="3">
    <location>
        <begin position="687"/>
        <end position="708"/>
    </location>
</feature>
<feature type="domain" description="EF-hand" evidence="6">
    <location>
        <begin position="762"/>
        <end position="797"/>
    </location>
</feature>
<dbReference type="GO" id="GO:0016460">
    <property type="term" value="C:myosin II complex"/>
    <property type="evidence" value="ECO:0007669"/>
    <property type="project" value="TreeGrafter"/>
</dbReference>
<dbReference type="Pfam" id="PF13499">
    <property type="entry name" value="EF-hand_7"/>
    <property type="match status" value="1"/>
</dbReference>
<feature type="chain" id="PRO_5043819959" evidence="5">
    <location>
        <begin position="22"/>
        <end position="907"/>
    </location>
</feature>
<dbReference type="FunFam" id="1.10.238.10:FF:000003">
    <property type="entry name" value="Calmodulin A"/>
    <property type="match status" value="1"/>
</dbReference>
<evidence type="ECO:0000313" key="7">
    <source>
        <dbReference type="EMBL" id="GFR73944.1"/>
    </source>
</evidence>
<dbReference type="Pfam" id="PF00060">
    <property type="entry name" value="Lig_chan"/>
    <property type="match status" value="1"/>
</dbReference>
<gene>
    <name evidence="7" type="ORF">ElyMa_002150200</name>
</gene>
<keyword evidence="4" id="KW-1133">Transmembrane helix</keyword>
<organism evidence="7 8">
    <name type="scientific">Elysia marginata</name>
    <dbReference type="NCBI Taxonomy" id="1093978"/>
    <lineage>
        <taxon>Eukaryota</taxon>
        <taxon>Metazoa</taxon>
        <taxon>Spiralia</taxon>
        <taxon>Lophotrochozoa</taxon>
        <taxon>Mollusca</taxon>
        <taxon>Gastropoda</taxon>
        <taxon>Heterobranchia</taxon>
        <taxon>Euthyneura</taxon>
        <taxon>Panpulmonata</taxon>
        <taxon>Sacoglossa</taxon>
        <taxon>Placobranchoidea</taxon>
        <taxon>Plakobranchidae</taxon>
        <taxon>Elysia</taxon>
    </lineage>
</organism>
<dbReference type="InterPro" id="IPR001320">
    <property type="entry name" value="Iontro_rcpt_C"/>
</dbReference>
<feature type="signal peptide" evidence="5">
    <location>
        <begin position="1"/>
        <end position="21"/>
    </location>
</feature>
<comment type="caution">
    <text evidence="7">The sequence shown here is derived from an EMBL/GenBank/DDBJ whole genome shotgun (WGS) entry which is preliminary data.</text>
</comment>
<keyword evidence="5" id="KW-0732">Signal</keyword>
<keyword evidence="1" id="KW-0677">Repeat</keyword>
<dbReference type="GO" id="GO:0016020">
    <property type="term" value="C:membrane"/>
    <property type="evidence" value="ECO:0007669"/>
    <property type="project" value="InterPro"/>
</dbReference>
<keyword evidence="4" id="KW-0812">Transmembrane</keyword>
<dbReference type="InterPro" id="IPR050230">
    <property type="entry name" value="CALM/Myosin/TropC-like"/>
</dbReference>
<dbReference type="CDD" id="cd00051">
    <property type="entry name" value="EFh"/>
    <property type="match status" value="2"/>
</dbReference>
<feature type="domain" description="EF-hand" evidence="6">
    <location>
        <begin position="872"/>
        <end position="907"/>
    </location>
</feature>
<feature type="domain" description="EF-hand" evidence="6">
    <location>
        <begin position="836"/>
        <end position="871"/>
    </location>
</feature>
<evidence type="ECO:0000256" key="1">
    <source>
        <dbReference type="ARBA" id="ARBA00022737"/>
    </source>
</evidence>
<dbReference type="AlphaFoldDB" id="A0AAV4FLY6"/>
<evidence type="ECO:0000313" key="8">
    <source>
        <dbReference type="Proteomes" id="UP000762676"/>
    </source>
</evidence>
<dbReference type="PANTHER" id="PTHR23048">
    <property type="entry name" value="MYOSIN LIGHT CHAIN 1, 3"/>
    <property type="match status" value="1"/>
</dbReference>
<dbReference type="SUPFAM" id="SSF47473">
    <property type="entry name" value="EF-hand"/>
    <property type="match status" value="1"/>
</dbReference>
<dbReference type="SUPFAM" id="SSF53850">
    <property type="entry name" value="Periplasmic binding protein-like II"/>
    <property type="match status" value="1"/>
</dbReference>
<dbReference type="SMART" id="SM00054">
    <property type="entry name" value="EFh"/>
    <property type="match status" value="3"/>
</dbReference>
<dbReference type="PROSITE" id="PS00018">
    <property type="entry name" value="EF_HAND_1"/>
    <property type="match status" value="2"/>
</dbReference>
<evidence type="ECO:0000256" key="5">
    <source>
        <dbReference type="SAM" id="SignalP"/>
    </source>
</evidence>
<dbReference type="Gene3D" id="1.10.287.70">
    <property type="match status" value="1"/>
</dbReference>
<protein>
    <submittedName>
        <fullName evidence="7">Caltractin</fullName>
    </submittedName>
</protein>
<evidence type="ECO:0000259" key="6">
    <source>
        <dbReference type="PROSITE" id="PS50222"/>
    </source>
</evidence>
<proteinExistence type="predicted"/>
<feature type="transmembrane region" description="Helical" evidence="4">
    <location>
        <begin position="508"/>
        <end position="530"/>
    </location>
</feature>
<dbReference type="GO" id="GO:0005509">
    <property type="term" value="F:calcium ion binding"/>
    <property type="evidence" value="ECO:0007669"/>
    <property type="project" value="InterPro"/>
</dbReference>
<reference evidence="7 8" key="1">
    <citation type="journal article" date="2021" name="Elife">
        <title>Chloroplast acquisition without the gene transfer in kleptoplastic sea slugs, Plakobranchus ocellatus.</title>
        <authorList>
            <person name="Maeda T."/>
            <person name="Takahashi S."/>
            <person name="Yoshida T."/>
            <person name="Shimamura S."/>
            <person name="Takaki Y."/>
            <person name="Nagai Y."/>
            <person name="Toyoda A."/>
            <person name="Suzuki Y."/>
            <person name="Arimoto A."/>
            <person name="Ishii H."/>
            <person name="Satoh N."/>
            <person name="Nishiyama T."/>
            <person name="Hasebe M."/>
            <person name="Maruyama T."/>
            <person name="Minagawa J."/>
            <person name="Obokata J."/>
            <person name="Shigenobu S."/>
        </authorList>
    </citation>
    <scope>NUCLEOTIDE SEQUENCE [LARGE SCALE GENOMIC DNA]</scope>
</reference>
<dbReference type="GO" id="GO:0015276">
    <property type="term" value="F:ligand-gated monoatomic ion channel activity"/>
    <property type="evidence" value="ECO:0007669"/>
    <property type="project" value="InterPro"/>
</dbReference>
<dbReference type="Gene3D" id="3.40.190.10">
    <property type="entry name" value="Periplasmic binding protein-like II"/>
    <property type="match status" value="1"/>
</dbReference>
<dbReference type="InterPro" id="IPR011992">
    <property type="entry name" value="EF-hand-dom_pair"/>
</dbReference>
<dbReference type="Proteomes" id="UP000762676">
    <property type="component" value="Unassembled WGS sequence"/>
</dbReference>
<dbReference type="PANTHER" id="PTHR23048:SF59">
    <property type="entry name" value="EF-HAND SUPERFAMILY PROTEIN"/>
    <property type="match status" value="1"/>
</dbReference>
<dbReference type="InterPro" id="IPR018247">
    <property type="entry name" value="EF_Hand_1_Ca_BS"/>
</dbReference>
<dbReference type="Gene3D" id="1.10.238.10">
    <property type="entry name" value="EF-hand"/>
    <property type="match status" value="2"/>
</dbReference>
<dbReference type="InterPro" id="IPR002048">
    <property type="entry name" value="EF_hand_dom"/>
</dbReference>
<sequence>MVAFSLLVLAVVLAVADMVVSHTDPPNQIGSSTFQTDIILKQTRTKVTPTKVQTLYKKNSSLWSADVSRSSRKAKCDQTCLFPESSCDCSTTWSVQDIVTSLRHCGWRHPVVVISSFCVDSSSSCSSVFLNKLDKKESVFPRHRHKAALNAFRNLNRLPASLIVQDVLKAFHDLLLPVQHFQLNSSSEEDLQRQLEEIIWTSYTSTGIRNFVWISHKPWEIMQAARTLFRRHQRGRGALMPHRARFVLIGVETRDKLPTAKNTTEPNASSSSPQSSVSRCSPCSSMLFKETEKQLATSEFDNVLLFTFSNNIESFEWPHSGSPCLLDKPQTLMWRENRSREFGPVSNRLVRPSSETFLKFHHRYQHQRVVKQPCGLYPNIQTGMNGRRLVLLSKEWENFLEVKGQDGSVSYTGLLYEIANVLSISMNFTYLFYPPVSDSENMSWSDVRDMLISGGVGDCLFSLYYITASQAYNFSQPYPIFNINMTGAYVSRPQARVRLFISRLDPQILVVSTTAFGLVILFYSCLCGVAKRWLSSKGSEDSIALQQDCKVSCLKDYLNQCWQMLFALLGSCFAQGNVPQSRLFSGRLLLFFWCITVLTLSATFKGYLASSLVNVDSTPPFKTFGELVKRDDYRWGHYQESTFLPVMKAAKGMTLKALYSGMMAFVKDDPEVLALTAFCSFNMPVKKKGKKGSGGKKKGKKGSKKSSKSRSTSEASNVVDERPPLLRPGEKLVDLLTSHPVDKKEVHGIKVSTKVLLQLTPQEVRDLRIVFDIFDTNSDDLIGPVDLKKALRTLGFKLTKEQAVQKIEDTGLKGRKEVDFNEFLEIVIDLQGDTRDIYDEILKGFQMFDFDGSGHISLEKLRRACTSAGIKFTQKELEEMMEEADVNGDGRVDQSEFIRIMLQTNLF</sequence>
<evidence type="ECO:0000256" key="2">
    <source>
        <dbReference type="ARBA" id="ARBA00022837"/>
    </source>
</evidence>
<keyword evidence="8" id="KW-1185">Reference proteome</keyword>
<dbReference type="PROSITE" id="PS50222">
    <property type="entry name" value="EF_HAND_2"/>
    <property type="match status" value="3"/>
</dbReference>
<feature type="compositionally biased region" description="Low complexity" evidence="3">
    <location>
        <begin position="269"/>
        <end position="280"/>
    </location>
</feature>
<evidence type="ECO:0000256" key="3">
    <source>
        <dbReference type="SAM" id="MobiDB-lite"/>
    </source>
</evidence>
<keyword evidence="4" id="KW-0472">Membrane</keyword>
<feature type="region of interest" description="Disordered" evidence="3">
    <location>
        <begin position="257"/>
        <end position="280"/>
    </location>
</feature>
<keyword evidence="2" id="KW-0106">Calcium</keyword>
<accession>A0AAV4FLY6</accession>
<feature type="region of interest" description="Disordered" evidence="3">
    <location>
        <begin position="687"/>
        <end position="725"/>
    </location>
</feature>